<proteinExistence type="predicted"/>
<accession>A0A0F9KJY7</accession>
<name>A0A0F9KJY7_9ZZZZ</name>
<organism evidence="1">
    <name type="scientific">marine sediment metagenome</name>
    <dbReference type="NCBI Taxonomy" id="412755"/>
    <lineage>
        <taxon>unclassified sequences</taxon>
        <taxon>metagenomes</taxon>
        <taxon>ecological metagenomes</taxon>
    </lineage>
</organism>
<evidence type="ECO:0008006" key="2">
    <source>
        <dbReference type="Google" id="ProtNLM"/>
    </source>
</evidence>
<protein>
    <recommendedName>
        <fullName evidence="2">DUF1508 domain-containing protein</fullName>
    </recommendedName>
</protein>
<reference evidence="1" key="1">
    <citation type="journal article" date="2015" name="Nature">
        <title>Complex archaea that bridge the gap between prokaryotes and eukaryotes.</title>
        <authorList>
            <person name="Spang A."/>
            <person name="Saw J.H."/>
            <person name="Jorgensen S.L."/>
            <person name="Zaremba-Niedzwiedzka K."/>
            <person name="Martijn J."/>
            <person name="Lind A.E."/>
            <person name="van Eijk R."/>
            <person name="Schleper C."/>
            <person name="Guy L."/>
            <person name="Ettema T.J."/>
        </authorList>
    </citation>
    <scope>NUCLEOTIDE SEQUENCE</scope>
</reference>
<dbReference type="EMBL" id="LAZR01009037">
    <property type="protein sequence ID" value="KKM75076.1"/>
    <property type="molecule type" value="Genomic_DNA"/>
</dbReference>
<sequence length="62" mass="7041">MAGFWFTVTSDEYGLEEFGPYDSALEAEKASDRVQAKAEQLDDGVYREYAIPYQKDEEIVAP</sequence>
<gene>
    <name evidence="1" type="ORF">LCGC14_1393830</name>
</gene>
<comment type="caution">
    <text evidence="1">The sequence shown here is derived from an EMBL/GenBank/DDBJ whole genome shotgun (WGS) entry which is preliminary data.</text>
</comment>
<evidence type="ECO:0000313" key="1">
    <source>
        <dbReference type="EMBL" id="KKM75076.1"/>
    </source>
</evidence>
<dbReference type="AlphaFoldDB" id="A0A0F9KJY7"/>